<dbReference type="AlphaFoldDB" id="A0A1V9ZYY9"/>
<reference evidence="2 3" key="1">
    <citation type="journal article" date="2014" name="Genome Biol. Evol.">
        <title>The secreted proteins of Achlya hypogyna and Thraustotheca clavata identify the ancestral oomycete secretome and reveal gene acquisitions by horizontal gene transfer.</title>
        <authorList>
            <person name="Misner I."/>
            <person name="Blouin N."/>
            <person name="Leonard G."/>
            <person name="Richards T.A."/>
            <person name="Lane C.E."/>
        </authorList>
    </citation>
    <scope>NUCLEOTIDE SEQUENCE [LARGE SCALE GENOMIC DNA]</scope>
    <source>
        <strain evidence="2 3">ATCC 34112</strain>
    </source>
</reference>
<feature type="transmembrane region" description="Helical" evidence="1">
    <location>
        <begin position="56"/>
        <end position="76"/>
    </location>
</feature>
<sequence>MATAAFKSISSLRSIGQEATNLDSLKSTAASKVASALPRQRGIPQVSSGEGVCANFALFVMGLFGAAPFILVPVFVCLKLDGDVTWSWGTTLIPLWICDALVLPYLVIRNMAPVKHHSGANEETPLVAEGKGEVSEDATATENCFVHTTRNIALAAYLLAQIFVVVRLDHVVDWHWLIVLIPYYVASILSCEGFDLIQALLIAGKMDGFLDESWTMTLLPSLIGIAMILVFVPLQTYWAYKPSPDDEDAEPKSRVFRFFLALGLFFALLFLVSPGAIAIYRLDYAVFSTFYIALPFFILVGVAILTGLVSVFTFTSKPQQSVIYVDDTV</sequence>
<evidence type="ECO:0000313" key="3">
    <source>
        <dbReference type="Proteomes" id="UP000243217"/>
    </source>
</evidence>
<feature type="transmembrane region" description="Helical" evidence="1">
    <location>
        <begin position="258"/>
        <end position="280"/>
    </location>
</feature>
<accession>A0A1V9ZYY9</accession>
<evidence type="ECO:0000313" key="2">
    <source>
        <dbReference type="EMBL" id="OQS03000.1"/>
    </source>
</evidence>
<dbReference type="PANTHER" id="PTHR13568:SF9">
    <property type="entry name" value="TRANSMEMBRANE PROTEIN 203"/>
    <property type="match status" value="1"/>
</dbReference>
<feature type="transmembrane region" description="Helical" evidence="1">
    <location>
        <begin position="88"/>
        <end position="108"/>
    </location>
</feature>
<organism evidence="2 3">
    <name type="scientific">Thraustotheca clavata</name>
    <dbReference type="NCBI Taxonomy" id="74557"/>
    <lineage>
        <taxon>Eukaryota</taxon>
        <taxon>Sar</taxon>
        <taxon>Stramenopiles</taxon>
        <taxon>Oomycota</taxon>
        <taxon>Saprolegniomycetes</taxon>
        <taxon>Saprolegniales</taxon>
        <taxon>Achlyaceae</taxon>
        <taxon>Thraustotheca</taxon>
    </lineage>
</organism>
<dbReference type="InterPro" id="IPR019396">
    <property type="entry name" value="TM_Fragile-X-F-assoc"/>
</dbReference>
<dbReference type="OrthoDB" id="75528at2759"/>
<evidence type="ECO:0008006" key="4">
    <source>
        <dbReference type="Google" id="ProtNLM"/>
    </source>
</evidence>
<dbReference type="EMBL" id="JNBS01001045">
    <property type="protein sequence ID" value="OQS03000.1"/>
    <property type="molecule type" value="Genomic_DNA"/>
</dbReference>
<evidence type="ECO:0000256" key="1">
    <source>
        <dbReference type="SAM" id="Phobius"/>
    </source>
</evidence>
<comment type="caution">
    <text evidence="2">The sequence shown here is derived from an EMBL/GenBank/DDBJ whole genome shotgun (WGS) entry which is preliminary data.</text>
</comment>
<keyword evidence="1" id="KW-0472">Membrane</keyword>
<dbReference type="Proteomes" id="UP000243217">
    <property type="component" value="Unassembled WGS sequence"/>
</dbReference>
<name>A0A1V9ZYY9_9STRA</name>
<keyword evidence="1" id="KW-1133">Transmembrane helix</keyword>
<dbReference type="STRING" id="74557.A0A1V9ZYY9"/>
<gene>
    <name evidence="2" type="ORF">THRCLA_21268</name>
</gene>
<feature type="transmembrane region" description="Helical" evidence="1">
    <location>
        <begin position="218"/>
        <end position="238"/>
    </location>
</feature>
<dbReference type="PANTHER" id="PTHR13568">
    <property type="entry name" value="FAM11A, B PROTEIN"/>
    <property type="match status" value="1"/>
</dbReference>
<keyword evidence="1" id="KW-0812">Transmembrane</keyword>
<keyword evidence="3" id="KW-1185">Reference proteome</keyword>
<protein>
    <recommendedName>
        <fullName evidence="4">Transmembrane protein</fullName>
    </recommendedName>
</protein>
<proteinExistence type="predicted"/>
<feature type="transmembrane region" description="Helical" evidence="1">
    <location>
        <begin position="292"/>
        <end position="314"/>
    </location>
</feature>
<feature type="transmembrane region" description="Helical" evidence="1">
    <location>
        <begin position="174"/>
        <end position="197"/>
    </location>
</feature>